<protein>
    <submittedName>
        <fullName evidence="1">Uncharacterized protein</fullName>
    </submittedName>
</protein>
<keyword evidence="2" id="KW-1185">Reference proteome</keyword>
<reference evidence="1 2" key="1">
    <citation type="submission" date="2019-05" db="EMBL/GenBank/DDBJ databases">
        <title>Another draft genome of Portunus trituberculatus and its Hox gene families provides insights of decapod evolution.</title>
        <authorList>
            <person name="Jeong J.-H."/>
            <person name="Song I."/>
            <person name="Kim S."/>
            <person name="Choi T."/>
            <person name="Kim D."/>
            <person name="Ryu S."/>
            <person name="Kim W."/>
        </authorList>
    </citation>
    <scope>NUCLEOTIDE SEQUENCE [LARGE SCALE GENOMIC DNA]</scope>
    <source>
        <tissue evidence="1">Muscle</tissue>
    </source>
</reference>
<comment type="caution">
    <text evidence="1">The sequence shown here is derived from an EMBL/GenBank/DDBJ whole genome shotgun (WGS) entry which is preliminary data.</text>
</comment>
<dbReference type="Proteomes" id="UP000324222">
    <property type="component" value="Unassembled WGS sequence"/>
</dbReference>
<sequence>MPRCELKPPANVNNVAVGRRFASTPASRRLVNQKVEKMEEKLSGPPAPTGEFLISNYGVKGARGQSEMNWVSHVSSQSNPRHSSTRVIFLPTDQRLRDRQTEFTT</sequence>
<dbReference type="EMBL" id="VSRR010010043">
    <property type="protein sequence ID" value="MPC51222.1"/>
    <property type="molecule type" value="Genomic_DNA"/>
</dbReference>
<dbReference type="AlphaFoldDB" id="A0A5B7FX92"/>
<proteinExistence type="predicted"/>
<name>A0A5B7FX92_PORTR</name>
<evidence type="ECO:0000313" key="2">
    <source>
        <dbReference type="Proteomes" id="UP000324222"/>
    </source>
</evidence>
<gene>
    <name evidence="1" type="ORF">E2C01_045065</name>
</gene>
<accession>A0A5B7FX92</accession>
<organism evidence="1 2">
    <name type="scientific">Portunus trituberculatus</name>
    <name type="common">Swimming crab</name>
    <name type="synonym">Neptunus trituberculatus</name>
    <dbReference type="NCBI Taxonomy" id="210409"/>
    <lineage>
        <taxon>Eukaryota</taxon>
        <taxon>Metazoa</taxon>
        <taxon>Ecdysozoa</taxon>
        <taxon>Arthropoda</taxon>
        <taxon>Crustacea</taxon>
        <taxon>Multicrustacea</taxon>
        <taxon>Malacostraca</taxon>
        <taxon>Eumalacostraca</taxon>
        <taxon>Eucarida</taxon>
        <taxon>Decapoda</taxon>
        <taxon>Pleocyemata</taxon>
        <taxon>Brachyura</taxon>
        <taxon>Eubrachyura</taxon>
        <taxon>Portunoidea</taxon>
        <taxon>Portunidae</taxon>
        <taxon>Portuninae</taxon>
        <taxon>Portunus</taxon>
    </lineage>
</organism>
<evidence type="ECO:0000313" key="1">
    <source>
        <dbReference type="EMBL" id="MPC51222.1"/>
    </source>
</evidence>